<dbReference type="HOGENOM" id="CLU_243448_0_0_1"/>
<dbReference type="STRING" id="253628.A0A0D1XG38"/>
<evidence type="ECO:0000313" key="5">
    <source>
        <dbReference type="EMBL" id="KIW01161.1"/>
    </source>
</evidence>
<feature type="compositionally biased region" description="Polar residues" evidence="3">
    <location>
        <begin position="1035"/>
        <end position="1052"/>
    </location>
</feature>
<dbReference type="VEuPathDB" id="FungiDB:PV09_07447"/>
<dbReference type="GO" id="GO:0016592">
    <property type="term" value="C:mediator complex"/>
    <property type="evidence" value="ECO:0007669"/>
    <property type="project" value="InterPro"/>
</dbReference>
<feature type="domain" description="Mediator complex subunit 15 KIX" evidence="4">
    <location>
        <begin position="42"/>
        <end position="118"/>
    </location>
</feature>
<feature type="compositionally biased region" description="Low complexity" evidence="3">
    <location>
        <begin position="374"/>
        <end position="414"/>
    </location>
</feature>
<feature type="region of interest" description="Disordered" evidence="3">
    <location>
        <begin position="374"/>
        <end position="467"/>
    </location>
</feature>
<dbReference type="GeneID" id="27315420"/>
<dbReference type="InterPro" id="IPR008626">
    <property type="entry name" value="Mediator_Med15_fun"/>
</dbReference>
<comment type="subcellular location">
    <subcellularLocation>
        <location evidence="1">Nucleus</location>
    </subcellularLocation>
</comment>
<evidence type="ECO:0000256" key="2">
    <source>
        <dbReference type="ARBA" id="ARBA00023242"/>
    </source>
</evidence>
<sequence length="1482" mass="162400">MNPANFQQAMMAGQPMLQGGNFNNTIRSSLLTRFQHQQQNMNGWQSSLQPNERVNLVQQLSTSLVLAQPTMGHDNALKTALSIEAARFTQSGSKDQYLANMRHQLQMLQQKRMQQSQNPGMGQMSNPQVNMQAMMAQPMQLNLSNQGNHQFNPQLSRQMQVSPMPMNGQASQGMQMGAVPNQNQAMQNPQQQQQPGGNAVTPSMIEQHRINKMAQQLLQKATEEDKHRIMNQFSAQTPQQQAQFRQRFGDPIGEHYRRMAMQLIKQAANKMPNQTGQNGMPNNMMGQQAPMMPQPQMQPQMQMTTNQPDGSMDFSQFMTQMQQDAIRSQDSGQLVVPASNNASMMGQNLNGMPMGLNGQMGTPAMNNVNQMQNMMQQQRQQPAMTPQQQQQAAARLQAQMRNQAQNGQASQQNQMSPQGKMNNQSPMPQQRQPGMQPGHQQQQPGATPQQQQRPTPAQTPQMPQQQGLNPQMLQEMMQQAALNGQPKPIRRPLPSGLPSNVPQELRTLLQTCDDDHYRKVMEYLRKQIGPQLQNSLGPMQPNQMGQQPGQQNPMLNIGQNGQMNQAQLAQLRMAAAQRANQAQAQGQLLGQMPPAGQGPPLVPEIIQKMDSQPFPRTILAANHAQMVPAHVTTFGQLKEFIMSNPAMAGQLTPMKLSKYQMDIFTRRQGGPMNANVQQIGLSLGNGQSGGAPGPAPTANMVAPGGLNTIGQQGPQANLQLMHQLRNITVTPQEIMQVRQKMMVSPQTSDDEISSKIIEMKRNKLLQNFHQQAQMLQMQNQQPGAAAAVAAAAAAAASSNAMQQQNQRMSQLSMPQPPQRQQGPVPGQQTPQMTMPTPTQQNKQPTPRPVQQTGTKTPQQQSQAKTLKRPAPEDVVEISDVGQTAQPSGPGANKSAPRIPPTGTAPAPQATDPSTQDLEQRFGAILTEVKSKHKPRAPLALTPEEREQLQRKVEEYKQVILRVGYLIRMYFLLSRHEQRTKQFLQAYCHLADNVNVKEGTLLGTPTFRADEFEAFIRIFKSLQDSMSKVKMKEDPNSSGQKPQNGQANGPQQLNAANLDQHNTNLRQQAAAQGHRRSSSKMQVPQAPTAGPGQHPFDFSTPPPHGVPKYGEGAGNLTADKLNLPRKKQKKDGQAPSNAGTPAQPGTGMTVSPQIGKAQSPPNKRLSVAEASLMPQPPKNPCRDPMCEYSQKGFETQAELEAHMQQVHAPPADPLKFAMETLATTVGLKPDGSAKIEPESKADQDGSGKSLAQVKPGTTPPSGTTPLPTKSHLKSSPAMDRLKTPLLHGKSPAPTSAGTVTDKPHKPDLSAVKTGIPAGDATMMDLLSVDPWKDSSLQPYDFQESFKNLDTFTGDWGNDQALRSPQLTPATTPDTNVTDKTASTRESEVLDGDGLKMTLAVNSLTTDPKNENFTVWKEVENWEPGIVDPDLANDLAAVGIDESMVLRLDDTTDINDWEALFGPGSNIDGNKVPGWDNVTNELVI</sequence>
<reference evidence="5 6" key="1">
    <citation type="submission" date="2015-01" db="EMBL/GenBank/DDBJ databases">
        <title>The Genome Sequence of Ochroconis gallopava CBS43764.</title>
        <authorList>
            <consortium name="The Broad Institute Genomics Platform"/>
            <person name="Cuomo C."/>
            <person name="de Hoog S."/>
            <person name="Gorbushina A."/>
            <person name="Stielow B."/>
            <person name="Teixiera M."/>
            <person name="Abouelleil A."/>
            <person name="Chapman S.B."/>
            <person name="Priest M."/>
            <person name="Young S.K."/>
            <person name="Wortman J."/>
            <person name="Nusbaum C."/>
            <person name="Birren B."/>
        </authorList>
    </citation>
    <scope>NUCLEOTIDE SEQUENCE [LARGE SCALE GENOMIC DNA]</scope>
    <source>
        <strain evidence="5 6">CBS 43764</strain>
    </source>
</reference>
<evidence type="ECO:0000313" key="6">
    <source>
        <dbReference type="Proteomes" id="UP000053259"/>
    </source>
</evidence>
<dbReference type="InterPro" id="IPR036529">
    <property type="entry name" value="KIX_dom_sf"/>
</dbReference>
<dbReference type="Gene3D" id="1.10.246.20">
    <property type="entry name" value="Coactivator CBP, KIX domain"/>
    <property type="match status" value="1"/>
</dbReference>
<dbReference type="OrthoDB" id="3918840at2759"/>
<evidence type="ECO:0000256" key="3">
    <source>
        <dbReference type="SAM" id="MobiDB-lite"/>
    </source>
</evidence>
<evidence type="ECO:0000256" key="1">
    <source>
        <dbReference type="ARBA" id="ARBA00004123"/>
    </source>
</evidence>
<feature type="region of interest" description="Disordered" evidence="3">
    <location>
        <begin position="1026"/>
        <end position="1052"/>
    </location>
</feature>
<feature type="compositionally biased region" description="Low complexity" evidence="3">
    <location>
        <begin position="426"/>
        <end position="467"/>
    </location>
</feature>
<proteinExistence type="predicted"/>
<feature type="compositionally biased region" description="Polar residues" evidence="3">
    <location>
        <begin position="799"/>
        <end position="813"/>
    </location>
</feature>
<dbReference type="GO" id="GO:0003712">
    <property type="term" value="F:transcription coregulator activity"/>
    <property type="evidence" value="ECO:0007669"/>
    <property type="project" value="InterPro"/>
</dbReference>
<keyword evidence="6" id="KW-1185">Reference proteome</keyword>
<feature type="region of interest" description="Disordered" evidence="3">
    <location>
        <begin position="1066"/>
        <end position="1162"/>
    </location>
</feature>
<protein>
    <recommendedName>
        <fullName evidence="4">Mediator complex subunit 15 KIX domain-containing protein</fullName>
    </recommendedName>
</protein>
<dbReference type="Proteomes" id="UP000053259">
    <property type="component" value="Unassembled WGS sequence"/>
</dbReference>
<dbReference type="Pfam" id="PF16987">
    <property type="entry name" value="KIX_2"/>
    <property type="match status" value="1"/>
</dbReference>
<evidence type="ECO:0000259" key="4">
    <source>
        <dbReference type="Pfam" id="PF16987"/>
    </source>
</evidence>
<feature type="compositionally biased region" description="Low complexity" evidence="3">
    <location>
        <begin position="818"/>
        <end position="844"/>
    </location>
</feature>
<feature type="compositionally biased region" description="Low complexity" evidence="3">
    <location>
        <begin position="1253"/>
        <end position="1268"/>
    </location>
</feature>
<feature type="compositionally biased region" description="Basic and acidic residues" evidence="3">
    <location>
        <begin position="1230"/>
        <end position="1244"/>
    </location>
</feature>
<feature type="region of interest" description="Disordered" evidence="3">
    <location>
        <begin position="799"/>
        <end position="914"/>
    </location>
</feature>
<dbReference type="InterPro" id="IPR036546">
    <property type="entry name" value="MED15_KIX"/>
</dbReference>
<dbReference type="InParanoid" id="A0A0D1XG38"/>
<dbReference type="RefSeq" id="XP_016211030.1">
    <property type="nucleotide sequence ID" value="XM_016361210.1"/>
</dbReference>
<dbReference type="EMBL" id="KN847557">
    <property type="protein sequence ID" value="KIW01161.1"/>
    <property type="molecule type" value="Genomic_DNA"/>
</dbReference>
<name>A0A0D1XG38_9PEZI</name>
<keyword evidence="2" id="KW-0539">Nucleus</keyword>
<organism evidence="5 6">
    <name type="scientific">Verruconis gallopava</name>
    <dbReference type="NCBI Taxonomy" id="253628"/>
    <lineage>
        <taxon>Eukaryota</taxon>
        <taxon>Fungi</taxon>
        <taxon>Dikarya</taxon>
        <taxon>Ascomycota</taxon>
        <taxon>Pezizomycotina</taxon>
        <taxon>Dothideomycetes</taxon>
        <taxon>Pleosporomycetidae</taxon>
        <taxon>Venturiales</taxon>
        <taxon>Sympoventuriaceae</taxon>
        <taxon>Verruconis</taxon>
    </lineage>
</organism>
<feature type="region of interest" description="Disordered" evidence="3">
    <location>
        <begin position="1361"/>
        <end position="1384"/>
    </location>
</feature>
<feature type="compositionally biased region" description="Polar residues" evidence="3">
    <location>
        <begin position="849"/>
        <end position="864"/>
    </location>
</feature>
<feature type="compositionally biased region" description="Low complexity" evidence="3">
    <location>
        <begin position="900"/>
        <end position="912"/>
    </location>
</feature>
<feature type="region of interest" description="Disordered" evidence="3">
    <location>
        <begin position="1227"/>
        <end position="1312"/>
    </location>
</feature>
<feature type="compositionally biased region" description="Polar residues" evidence="3">
    <location>
        <begin position="1361"/>
        <end position="1379"/>
    </location>
</feature>
<feature type="compositionally biased region" description="Polar residues" evidence="3">
    <location>
        <begin position="415"/>
        <end position="425"/>
    </location>
</feature>
<gene>
    <name evidence="5" type="ORF">PV09_07447</name>
</gene>
<dbReference type="Pfam" id="PF05397">
    <property type="entry name" value="Med15_fungi"/>
    <property type="match status" value="1"/>
</dbReference>
<dbReference type="GO" id="GO:0006357">
    <property type="term" value="P:regulation of transcription by RNA polymerase II"/>
    <property type="evidence" value="ECO:0007669"/>
    <property type="project" value="InterPro"/>
</dbReference>
<accession>A0A0D1XG38</accession>